<keyword evidence="1" id="KW-1133">Transmembrane helix</keyword>
<reference evidence="2" key="1">
    <citation type="submission" date="2023-10" db="EMBL/GenBank/DDBJ databases">
        <authorList>
            <person name="Chen Y."/>
            <person name="Shah S."/>
            <person name="Dougan E. K."/>
            <person name="Thang M."/>
            <person name="Chan C."/>
        </authorList>
    </citation>
    <scope>NUCLEOTIDE SEQUENCE [LARGE SCALE GENOMIC DNA]</scope>
</reference>
<dbReference type="Proteomes" id="UP001189429">
    <property type="component" value="Unassembled WGS sequence"/>
</dbReference>
<protein>
    <submittedName>
        <fullName evidence="2">Uncharacterized protein</fullName>
    </submittedName>
</protein>
<feature type="transmembrane region" description="Helical" evidence="1">
    <location>
        <begin position="152"/>
        <end position="174"/>
    </location>
</feature>
<feature type="transmembrane region" description="Helical" evidence="1">
    <location>
        <begin position="107"/>
        <end position="132"/>
    </location>
</feature>
<dbReference type="InterPro" id="IPR045082">
    <property type="entry name" value="ATP_syn_F0_a_bact/chloroplast"/>
</dbReference>
<feature type="transmembrane region" description="Helical" evidence="1">
    <location>
        <begin position="26"/>
        <end position="45"/>
    </location>
</feature>
<name>A0ABN9R1N7_9DINO</name>
<proteinExistence type="predicted"/>
<organism evidence="2 3">
    <name type="scientific">Prorocentrum cordatum</name>
    <dbReference type="NCBI Taxonomy" id="2364126"/>
    <lineage>
        <taxon>Eukaryota</taxon>
        <taxon>Sar</taxon>
        <taxon>Alveolata</taxon>
        <taxon>Dinophyceae</taxon>
        <taxon>Prorocentrales</taxon>
        <taxon>Prorocentraceae</taxon>
        <taxon>Prorocentrum</taxon>
    </lineage>
</organism>
<evidence type="ECO:0000313" key="3">
    <source>
        <dbReference type="Proteomes" id="UP001189429"/>
    </source>
</evidence>
<gene>
    <name evidence="2" type="ORF">PCOR1329_LOCUS16883</name>
</gene>
<dbReference type="PANTHER" id="PTHR42823:SF3">
    <property type="entry name" value="ATP SYNTHASE SUBUNIT A, CHLOROPLASTIC"/>
    <property type="match status" value="1"/>
</dbReference>
<keyword evidence="1" id="KW-0812">Transmembrane</keyword>
<sequence>MPFGFASDSAKNSFGESAYRPRVPPVTLIFLFTLGSVWSGALVPWRRVELLKDELAGSSARRGSSFSADERATDDTNATVSVSLLASVAYFGGGLMRRGFGYFTQSFIGLARITLVVSISQLGTAANMYGLFVFSYLDEMQARGASAMVTKFALAASDDLGASFSFLACICIIFS</sequence>
<evidence type="ECO:0000313" key="2">
    <source>
        <dbReference type="EMBL" id="CAK0812635.1"/>
    </source>
</evidence>
<comment type="caution">
    <text evidence="2">The sequence shown here is derived from an EMBL/GenBank/DDBJ whole genome shotgun (WGS) entry which is preliminary data.</text>
</comment>
<evidence type="ECO:0000256" key="1">
    <source>
        <dbReference type="SAM" id="Phobius"/>
    </source>
</evidence>
<dbReference type="EMBL" id="CAUYUJ010005199">
    <property type="protein sequence ID" value="CAK0812635.1"/>
    <property type="molecule type" value="Genomic_DNA"/>
</dbReference>
<keyword evidence="3" id="KW-1185">Reference proteome</keyword>
<dbReference type="PANTHER" id="PTHR42823">
    <property type="entry name" value="ATP SYNTHASE SUBUNIT A, CHLOROPLASTIC"/>
    <property type="match status" value="1"/>
</dbReference>
<keyword evidence="1" id="KW-0472">Membrane</keyword>
<accession>A0ABN9R1N7</accession>